<name>A0A549T679_METSR</name>
<dbReference type="InterPro" id="IPR029044">
    <property type="entry name" value="Nucleotide-diphossugar_trans"/>
</dbReference>
<dbReference type="RefSeq" id="WP_142861684.1">
    <property type="nucleotide sequence ID" value="NZ_VJMF01000012.1"/>
</dbReference>
<protein>
    <submittedName>
        <fullName evidence="1">Glycosyltransferase family 2 protein</fullName>
    </submittedName>
</protein>
<accession>A0A549T679</accession>
<dbReference type="EMBL" id="VJMF01000012">
    <property type="protein sequence ID" value="TRL37387.1"/>
    <property type="molecule type" value="Genomic_DNA"/>
</dbReference>
<evidence type="ECO:0000313" key="1">
    <source>
        <dbReference type="EMBL" id="TRL37387.1"/>
    </source>
</evidence>
<proteinExistence type="predicted"/>
<comment type="caution">
    <text evidence="1">The sequence shown here is derived from an EMBL/GenBank/DDBJ whole genome shotgun (WGS) entry which is preliminary data.</text>
</comment>
<dbReference type="GO" id="GO:0016740">
    <property type="term" value="F:transferase activity"/>
    <property type="evidence" value="ECO:0007669"/>
    <property type="project" value="UniProtKB-KW"/>
</dbReference>
<dbReference type="Proteomes" id="UP000316781">
    <property type="component" value="Unassembled WGS sequence"/>
</dbReference>
<dbReference type="SUPFAM" id="SSF53448">
    <property type="entry name" value="Nucleotide-diphospho-sugar transferases"/>
    <property type="match status" value="1"/>
</dbReference>
<dbReference type="AlphaFoldDB" id="A0A549T679"/>
<evidence type="ECO:0000313" key="2">
    <source>
        <dbReference type="Proteomes" id="UP000316781"/>
    </source>
</evidence>
<gene>
    <name evidence="1" type="ORF">FM996_02480</name>
</gene>
<reference evidence="1 2" key="1">
    <citation type="submission" date="2019-07" db="EMBL/GenBank/DDBJ databases">
        <title>Ln-dependent methylotrophs.</title>
        <authorList>
            <person name="Tani A."/>
        </authorList>
    </citation>
    <scope>NUCLEOTIDE SEQUENCE [LARGE SCALE GENOMIC DNA]</scope>
    <source>
        <strain evidence="1 2">SM89A</strain>
    </source>
</reference>
<keyword evidence="1" id="KW-0808">Transferase</keyword>
<organism evidence="1 2">
    <name type="scientific">Methylosinus sporium</name>
    <dbReference type="NCBI Taxonomy" id="428"/>
    <lineage>
        <taxon>Bacteria</taxon>
        <taxon>Pseudomonadati</taxon>
        <taxon>Pseudomonadota</taxon>
        <taxon>Alphaproteobacteria</taxon>
        <taxon>Hyphomicrobiales</taxon>
        <taxon>Methylocystaceae</taxon>
        <taxon>Methylosinus</taxon>
    </lineage>
</organism>
<sequence length="342" mass="38857">MTVRSALQINMHPLDARHVAHTLGHELEIWGGQVERVTLTIDTKRSRTGRYRGASYDENCKQLFDHIETFAARFSNLEIVEVDYSPAAREAVRRRYFGSSADVPEKAYDGGPLHAYFYGLLRADADYVVHMDSDMLFGGGSRAWLDEAIGWLERTPDALFASPLPGPPTVDGSLADLHRYFPGSEALPRPTRLAADYPAYGFHSVSTRIFVLDQRRFDARVGALEIVRPNAKRRLRARIYRQSPLSLPAEELFTAAMRRHGLRRIDFLGSGKGMYSLHPPYRSEAFYRELPNLIARIVAGDIPDAQRGDYDVNSSMIDWSDALREKTRARRLYRAIRDLVRS</sequence>